<name>A0ABT9ZHL4_9BACI</name>
<evidence type="ECO:0000313" key="2">
    <source>
        <dbReference type="Proteomes" id="UP001234495"/>
    </source>
</evidence>
<protein>
    <submittedName>
        <fullName evidence="1">Uncharacterized membrane protein YkvA (DUF1232 family)</fullName>
    </submittedName>
</protein>
<accession>A0ABT9ZHL4</accession>
<keyword evidence="2" id="KW-1185">Reference proteome</keyword>
<proteinExistence type="predicted"/>
<organism evidence="1 2">
    <name type="scientific">Metabacillus malikii</name>
    <dbReference type="NCBI Taxonomy" id="1504265"/>
    <lineage>
        <taxon>Bacteria</taxon>
        <taxon>Bacillati</taxon>
        <taxon>Bacillota</taxon>
        <taxon>Bacilli</taxon>
        <taxon>Bacillales</taxon>
        <taxon>Bacillaceae</taxon>
        <taxon>Metabacillus</taxon>
    </lineage>
</organism>
<dbReference type="Proteomes" id="UP001234495">
    <property type="component" value="Unassembled WGS sequence"/>
</dbReference>
<evidence type="ECO:0000313" key="1">
    <source>
        <dbReference type="EMBL" id="MDQ0231776.1"/>
    </source>
</evidence>
<dbReference type="RefSeq" id="WP_307343306.1">
    <property type="nucleotide sequence ID" value="NZ_JAUSUD010000015.1"/>
</dbReference>
<reference evidence="1 2" key="1">
    <citation type="submission" date="2023-07" db="EMBL/GenBank/DDBJ databases">
        <title>Genomic Encyclopedia of Type Strains, Phase IV (KMG-IV): sequencing the most valuable type-strain genomes for metagenomic binning, comparative biology and taxonomic classification.</title>
        <authorList>
            <person name="Goeker M."/>
        </authorList>
    </citation>
    <scope>NUCLEOTIDE SEQUENCE [LARGE SCALE GENOMIC DNA]</scope>
    <source>
        <strain evidence="1 2">DSM 29005</strain>
    </source>
</reference>
<sequence length="129" mass="14876">MGKDSLFGNEPSSKFLKVLKEHGEVYTNPKILKQNVENHFRKVEQATAQNEFINVNLAKEIKDVCMALISYYDNANNNEKRYINATINYFTTSDDEEEDFFSPIGFDDDAEIVNECLELIGKENLRIDI</sequence>
<comment type="caution">
    <text evidence="1">The sequence shown here is derived from an EMBL/GenBank/DDBJ whole genome shotgun (WGS) entry which is preliminary data.</text>
</comment>
<dbReference type="EMBL" id="JAUSUD010000015">
    <property type="protein sequence ID" value="MDQ0231776.1"/>
    <property type="molecule type" value="Genomic_DNA"/>
</dbReference>
<gene>
    <name evidence="1" type="ORF">J2S19_003061</name>
</gene>